<protein>
    <recommendedName>
        <fullName evidence="4">Lipoprotein</fullName>
    </recommendedName>
</protein>
<reference evidence="2 3" key="3">
    <citation type="submission" date="2020-02" db="EMBL/GenBank/DDBJ databases">
        <title>Flavobacterium profundi sp. nov., isolated from a deep-sea seamount.</title>
        <authorList>
            <person name="Zhang D.-C."/>
        </authorList>
    </citation>
    <scope>NUCLEOTIDE SEQUENCE [LARGE SCALE GENOMIC DNA]</scope>
    <source>
        <strain evidence="2 3">EC11</strain>
    </source>
</reference>
<feature type="chain" id="PRO_5046521375" description="Lipoprotein" evidence="1">
    <location>
        <begin position="21"/>
        <end position="207"/>
    </location>
</feature>
<dbReference type="Proteomes" id="UP000817854">
    <property type="component" value="Unassembled WGS sequence"/>
</dbReference>
<gene>
    <name evidence="2" type="ORF">FIA58_009975</name>
</gene>
<sequence>MKRLLSLLLLFVGFILSCNSNNSKKSDTSTSRLLPEPDVLERLNYQKTSIDTLFKYSEDKLLVLAKLIDKNEIVQIKNGNFPENVEVTFNILKDSLGQIISASEFPFSESGDWNITLTHYFDKDGKTFAFERQTNFFNSICTDGVAYETKTEFYNSDFQLIDKMYKLVDQNNNSLQKDSCQFPYDYEYKILADIDNYLNTNSIKNSK</sequence>
<accession>A0ABX0IQZ8</accession>
<feature type="signal peptide" evidence="1">
    <location>
        <begin position="1"/>
        <end position="20"/>
    </location>
</feature>
<evidence type="ECO:0000313" key="3">
    <source>
        <dbReference type="Proteomes" id="UP000817854"/>
    </source>
</evidence>
<reference evidence="2 3" key="2">
    <citation type="submission" date="2019-05" db="EMBL/GenBank/DDBJ databases">
        <authorList>
            <person name="Lianzixin W."/>
        </authorList>
    </citation>
    <scope>NUCLEOTIDE SEQUENCE [LARGE SCALE GENOMIC DNA]</scope>
    <source>
        <strain evidence="2 3">EC11</strain>
    </source>
</reference>
<organism evidence="2 3">
    <name type="scientific">Flavobacterium jejuense</name>
    <dbReference type="NCBI Taxonomy" id="1544455"/>
    <lineage>
        <taxon>Bacteria</taxon>
        <taxon>Pseudomonadati</taxon>
        <taxon>Bacteroidota</taxon>
        <taxon>Flavobacteriia</taxon>
        <taxon>Flavobacteriales</taxon>
        <taxon>Flavobacteriaceae</taxon>
        <taxon>Flavobacterium</taxon>
    </lineage>
</organism>
<dbReference type="PROSITE" id="PS51257">
    <property type="entry name" value="PROKAR_LIPOPROTEIN"/>
    <property type="match status" value="1"/>
</dbReference>
<dbReference type="EMBL" id="VEVQ02000005">
    <property type="protein sequence ID" value="NHN26001.1"/>
    <property type="molecule type" value="Genomic_DNA"/>
</dbReference>
<keyword evidence="3" id="KW-1185">Reference proteome</keyword>
<evidence type="ECO:0000256" key="1">
    <source>
        <dbReference type="SAM" id="SignalP"/>
    </source>
</evidence>
<reference evidence="3" key="1">
    <citation type="submission" date="2019-05" db="EMBL/GenBank/DDBJ databases">
        <title>Flavobacterium profundi sp. nov., isolated from a deep-sea seamount.</title>
        <authorList>
            <person name="Zhang D.-C."/>
        </authorList>
    </citation>
    <scope>NUCLEOTIDE SEQUENCE [LARGE SCALE GENOMIC DNA]</scope>
    <source>
        <strain evidence="3">EC11</strain>
    </source>
</reference>
<evidence type="ECO:0008006" key="4">
    <source>
        <dbReference type="Google" id="ProtNLM"/>
    </source>
</evidence>
<name>A0ABX0IQZ8_9FLAO</name>
<dbReference type="RefSeq" id="WP_140962333.1">
    <property type="nucleotide sequence ID" value="NZ_VEVQ02000005.1"/>
</dbReference>
<evidence type="ECO:0000313" key="2">
    <source>
        <dbReference type="EMBL" id="NHN26001.1"/>
    </source>
</evidence>
<keyword evidence="1" id="KW-0732">Signal</keyword>
<proteinExistence type="predicted"/>
<comment type="caution">
    <text evidence="2">The sequence shown here is derived from an EMBL/GenBank/DDBJ whole genome shotgun (WGS) entry which is preliminary data.</text>
</comment>